<accession>A0A815TXY7</accession>
<dbReference type="AlphaFoldDB" id="A0A815TXY7"/>
<proteinExistence type="predicted"/>
<feature type="non-terminal residue" evidence="2">
    <location>
        <position position="1"/>
    </location>
</feature>
<sequence length="40" mass="4367">SGKFLGNPSRNSFAQRQVDSTFAGSDNFSDNKPHAEDSYS</sequence>
<organism evidence="2 3">
    <name type="scientific">Adineta steineri</name>
    <dbReference type="NCBI Taxonomy" id="433720"/>
    <lineage>
        <taxon>Eukaryota</taxon>
        <taxon>Metazoa</taxon>
        <taxon>Spiralia</taxon>
        <taxon>Gnathifera</taxon>
        <taxon>Rotifera</taxon>
        <taxon>Eurotatoria</taxon>
        <taxon>Bdelloidea</taxon>
        <taxon>Adinetida</taxon>
        <taxon>Adinetidae</taxon>
        <taxon>Adineta</taxon>
    </lineage>
</organism>
<dbReference type="EMBL" id="CAJNOE010004642">
    <property type="protein sequence ID" value="CAF1514525.1"/>
    <property type="molecule type" value="Genomic_DNA"/>
</dbReference>
<evidence type="ECO:0000313" key="3">
    <source>
        <dbReference type="Proteomes" id="UP000663860"/>
    </source>
</evidence>
<gene>
    <name evidence="2" type="ORF">IZO911_LOCUS45616</name>
</gene>
<feature type="region of interest" description="Disordered" evidence="1">
    <location>
        <begin position="1"/>
        <end position="40"/>
    </location>
</feature>
<reference evidence="2" key="1">
    <citation type="submission" date="2021-02" db="EMBL/GenBank/DDBJ databases">
        <authorList>
            <person name="Nowell W R."/>
        </authorList>
    </citation>
    <scope>NUCLEOTIDE SEQUENCE</scope>
</reference>
<name>A0A815TXY7_9BILA</name>
<evidence type="ECO:0000256" key="1">
    <source>
        <dbReference type="SAM" id="MobiDB-lite"/>
    </source>
</evidence>
<protein>
    <submittedName>
        <fullName evidence="2">Uncharacterized protein</fullName>
    </submittedName>
</protein>
<evidence type="ECO:0000313" key="2">
    <source>
        <dbReference type="EMBL" id="CAF1514525.1"/>
    </source>
</evidence>
<feature type="compositionally biased region" description="Basic and acidic residues" evidence="1">
    <location>
        <begin position="29"/>
        <end position="40"/>
    </location>
</feature>
<comment type="caution">
    <text evidence="2">The sequence shown here is derived from an EMBL/GenBank/DDBJ whole genome shotgun (WGS) entry which is preliminary data.</text>
</comment>
<feature type="compositionally biased region" description="Polar residues" evidence="1">
    <location>
        <begin position="8"/>
        <end position="28"/>
    </location>
</feature>
<dbReference type="Proteomes" id="UP000663860">
    <property type="component" value="Unassembled WGS sequence"/>
</dbReference>